<dbReference type="InterPro" id="IPR003137">
    <property type="entry name" value="PA_domain"/>
</dbReference>
<keyword evidence="1" id="KW-0325">Glycoprotein</keyword>
<sequence>MHPHLAGTKPNSDTALFLLKHFTSLNLKTHTTSYKTLLSYPLHSSLSSHFKNGSFSNLPLTEPSEPGSDMVHAYHAYSPSGSVYAKPVFVNYGRDKDYRSLGSIGVNVKGCIVIVRKGGGLGRSTVVEKAEKNGAAAVLIYNDEVDTWRNGFERGHVMKGVGDPLSPGWGSVDGSERLSLDDNEVLERFPKIPSMPISVDVADAVLSSLGESMVPLEWRS</sequence>
<keyword evidence="3" id="KW-0645">Protease</keyword>
<dbReference type="Gene3D" id="3.50.30.30">
    <property type="match status" value="1"/>
</dbReference>
<evidence type="ECO:0000313" key="3">
    <source>
        <dbReference type="EMBL" id="MCI08427.1"/>
    </source>
</evidence>
<evidence type="ECO:0000259" key="2">
    <source>
        <dbReference type="Pfam" id="PF02225"/>
    </source>
</evidence>
<dbReference type="InterPro" id="IPR039373">
    <property type="entry name" value="Peptidase_M28B"/>
</dbReference>
<evidence type="ECO:0000256" key="1">
    <source>
        <dbReference type="ARBA" id="ARBA00023180"/>
    </source>
</evidence>
<dbReference type="InterPro" id="IPR046450">
    <property type="entry name" value="PA_dom_sf"/>
</dbReference>
<dbReference type="PANTHER" id="PTHR10404:SF75">
    <property type="entry name" value="GLUTAMATE CARBOXYPEPTIDASE AMP1-RELATED"/>
    <property type="match status" value="1"/>
</dbReference>
<accession>A0A392P9K8</accession>
<feature type="non-terminal residue" evidence="3">
    <location>
        <position position="220"/>
    </location>
</feature>
<proteinExistence type="predicted"/>
<protein>
    <submittedName>
        <fullName evidence="3">Putative glutamate carboxypeptidase</fullName>
    </submittedName>
</protein>
<dbReference type="SUPFAM" id="SSF52025">
    <property type="entry name" value="PA domain"/>
    <property type="match status" value="1"/>
</dbReference>
<evidence type="ECO:0000313" key="4">
    <source>
        <dbReference type="Proteomes" id="UP000265520"/>
    </source>
</evidence>
<dbReference type="Proteomes" id="UP000265520">
    <property type="component" value="Unassembled WGS sequence"/>
</dbReference>
<dbReference type="Pfam" id="PF02225">
    <property type="entry name" value="PA"/>
    <property type="match status" value="1"/>
</dbReference>
<comment type="caution">
    <text evidence="3">The sequence shown here is derived from an EMBL/GenBank/DDBJ whole genome shotgun (WGS) entry which is preliminary data.</text>
</comment>
<keyword evidence="4" id="KW-1185">Reference proteome</keyword>
<dbReference type="AlphaFoldDB" id="A0A392P9K8"/>
<feature type="domain" description="PA" evidence="2">
    <location>
        <begin position="89"/>
        <end position="150"/>
    </location>
</feature>
<organism evidence="3 4">
    <name type="scientific">Trifolium medium</name>
    <dbReference type="NCBI Taxonomy" id="97028"/>
    <lineage>
        <taxon>Eukaryota</taxon>
        <taxon>Viridiplantae</taxon>
        <taxon>Streptophyta</taxon>
        <taxon>Embryophyta</taxon>
        <taxon>Tracheophyta</taxon>
        <taxon>Spermatophyta</taxon>
        <taxon>Magnoliopsida</taxon>
        <taxon>eudicotyledons</taxon>
        <taxon>Gunneridae</taxon>
        <taxon>Pentapetalae</taxon>
        <taxon>rosids</taxon>
        <taxon>fabids</taxon>
        <taxon>Fabales</taxon>
        <taxon>Fabaceae</taxon>
        <taxon>Papilionoideae</taxon>
        <taxon>50 kb inversion clade</taxon>
        <taxon>NPAAA clade</taxon>
        <taxon>Hologalegina</taxon>
        <taxon>IRL clade</taxon>
        <taxon>Trifolieae</taxon>
        <taxon>Trifolium</taxon>
    </lineage>
</organism>
<dbReference type="GO" id="GO:0004180">
    <property type="term" value="F:carboxypeptidase activity"/>
    <property type="evidence" value="ECO:0007669"/>
    <property type="project" value="UniProtKB-KW"/>
</dbReference>
<keyword evidence="3" id="KW-0121">Carboxypeptidase</keyword>
<name>A0A392P9K8_9FABA</name>
<dbReference type="EMBL" id="LXQA010068994">
    <property type="protein sequence ID" value="MCI08427.1"/>
    <property type="molecule type" value="Genomic_DNA"/>
</dbReference>
<dbReference type="PANTHER" id="PTHR10404">
    <property type="entry name" value="N-ACETYLATED-ALPHA-LINKED ACIDIC DIPEPTIDASE"/>
    <property type="match status" value="1"/>
</dbReference>
<reference evidence="3 4" key="1">
    <citation type="journal article" date="2018" name="Front. Plant Sci.">
        <title>Red Clover (Trifolium pratense) and Zigzag Clover (T. medium) - A Picture of Genomic Similarities and Differences.</title>
        <authorList>
            <person name="Dluhosova J."/>
            <person name="Istvanek J."/>
            <person name="Nedelnik J."/>
            <person name="Repkova J."/>
        </authorList>
    </citation>
    <scope>NUCLEOTIDE SEQUENCE [LARGE SCALE GENOMIC DNA]</scope>
    <source>
        <strain evidence="4">cv. 10/8</strain>
        <tissue evidence="3">Leaf</tissue>
    </source>
</reference>
<keyword evidence="3" id="KW-0378">Hydrolase</keyword>